<organism evidence="5 6">
    <name type="scientific">Zooshikella ganghwensis</name>
    <dbReference type="NCBI Taxonomy" id="202772"/>
    <lineage>
        <taxon>Bacteria</taxon>
        <taxon>Pseudomonadati</taxon>
        <taxon>Pseudomonadota</taxon>
        <taxon>Gammaproteobacteria</taxon>
        <taxon>Oceanospirillales</taxon>
        <taxon>Zooshikellaceae</taxon>
        <taxon>Zooshikella</taxon>
    </lineage>
</organism>
<evidence type="ECO:0000259" key="4">
    <source>
        <dbReference type="Pfam" id="PF00881"/>
    </source>
</evidence>
<name>A0A4P9VM46_9GAMM</name>
<dbReference type="AlphaFoldDB" id="A0A4P9VM46"/>
<evidence type="ECO:0000313" key="6">
    <source>
        <dbReference type="Proteomes" id="UP000257039"/>
    </source>
</evidence>
<evidence type="ECO:0000256" key="2">
    <source>
        <dbReference type="ARBA" id="ARBA00022857"/>
    </source>
</evidence>
<accession>A0A4P9VM46</accession>
<evidence type="ECO:0000313" key="5">
    <source>
        <dbReference type="EMBL" id="RDH43659.1"/>
    </source>
</evidence>
<dbReference type="EMBL" id="NDXW01000001">
    <property type="protein sequence ID" value="RDH43659.1"/>
    <property type="molecule type" value="Genomic_DNA"/>
</dbReference>
<sequence>MNNPIIEDLRWRYTTKKYDPNKKIPKKDLDVLFEAMRLSASSINSQPWKFVVVESDAAKARMNKTFANKYHFNQPHVFDSSHIILFAHNPRYSREDYAEVVDNGIVDQRTKPENRESAFGGFMFAELNTDKNGYNGNWTKAQTYIALGNTLHTLARLRIDSTPMEGIDIELVNEEFKEELNGYHCDLALAIGYHHSQEDYNAKLPKSRRSMGSIMVRI</sequence>
<proteinExistence type="inferred from homology"/>
<dbReference type="PANTHER" id="PTHR43673">
    <property type="entry name" value="NAD(P)H NITROREDUCTASE YDGI-RELATED"/>
    <property type="match status" value="1"/>
</dbReference>
<dbReference type="CDD" id="cd02149">
    <property type="entry name" value="NfsB-like"/>
    <property type="match status" value="1"/>
</dbReference>
<dbReference type="GO" id="GO:0016491">
    <property type="term" value="F:oxidoreductase activity"/>
    <property type="evidence" value="ECO:0007669"/>
    <property type="project" value="UniProtKB-KW"/>
</dbReference>
<gene>
    <name evidence="5" type="ORF">B9G39_09515</name>
</gene>
<dbReference type="Pfam" id="PF00881">
    <property type="entry name" value="Nitroreductase"/>
    <property type="match status" value="1"/>
</dbReference>
<keyword evidence="3" id="KW-0560">Oxidoreductase</keyword>
<keyword evidence="2" id="KW-0521">NADP</keyword>
<dbReference type="Gene3D" id="3.40.109.10">
    <property type="entry name" value="NADH Oxidase"/>
    <property type="match status" value="1"/>
</dbReference>
<dbReference type="SUPFAM" id="SSF55469">
    <property type="entry name" value="FMN-dependent nitroreductase-like"/>
    <property type="match status" value="1"/>
</dbReference>
<reference evidence="5 6" key="1">
    <citation type="submission" date="2017-04" db="EMBL/GenBank/DDBJ databases">
        <title>Draft genome sequence of Zooshikella ganghwensis VG4 isolated from Red Sea sediments.</title>
        <authorList>
            <person name="Rehman Z."/>
            <person name="Alam I."/>
            <person name="Kamau A."/>
            <person name="Bajic V."/>
            <person name="Leiknes T."/>
        </authorList>
    </citation>
    <scope>NUCLEOTIDE SEQUENCE [LARGE SCALE GENOMIC DNA]</scope>
    <source>
        <strain evidence="5 6">VG4</strain>
    </source>
</reference>
<evidence type="ECO:0000256" key="1">
    <source>
        <dbReference type="ARBA" id="ARBA00007118"/>
    </source>
</evidence>
<dbReference type="InterPro" id="IPR033878">
    <property type="entry name" value="NfsB-like"/>
</dbReference>
<dbReference type="Proteomes" id="UP000257039">
    <property type="component" value="Unassembled WGS sequence"/>
</dbReference>
<comment type="caution">
    <text evidence="5">The sequence shown here is derived from an EMBL/GenBank/DDBJ whole genome shotgun (WGS) entry which is preliminary data.</text>
</comment>
<dbReference type="PANTHER" id="PTHR43673:SF10">
    <property type="entry name" value="NADH DEHYDROGENASE_NAD(P)H NITROREDUCTASE XCC3605-RELATED"/>
    <property type="match status" value="1"/>
</dbReference>
<dbReference type="InterPro" id="IPR029479">
    <property type="entry name" value="Nitroreductase"/>
</dbReference>
<feature type="domain" description="Nitroreductase" evidence="4">
    <location>
        <begin position="9"/>
        <end position="193"/>
    </location>
</feature>
<comment type="similarity">
    <text evidence="1">Belongs to the nitroreductase family.</text>
</comment>
<evidence type="ECO:0000256" key="3">
    <source>
        <dbReference type="ARBA" id="ARBA00023002"/>
    </source>
</evidence>
<dbReference type="InterPro" id="IPR000415">
    <property type="entry name" value="Nitroreductase-like"/>
</dbReference>
<keyword evidence="6" id="KW-1185">Reference proteome</keyword>
<protein>
    <submittedName>
        <fullName evidence="5">NAD(P)H-dependent oxidoreductase</fullName>
    </submittedName>
</protein>
<dbReference type="RefSeq" id="WP_027710142.1">
    <property type="nucleotide sequence ID" value="NZ_JAEVHG010000007.1"/>
</dbReference>